<organism evidence="2 3">
    <name type="scientific">Pigmentiphaga aceris</name>
    <dbReference type="NCBI Taxonomy" id="1940612"/>
    <lineage>
        <taxon>Bacteria</taxon>
        <taxon>Pseudomonadati</taxon>
        <taxon>Pseudomonadota</taxon>
        <taxon>Betaproteobacteria</taxon>
        <taxon>Burkholderiales</taxon>
        <taxon>Alcaligenaceae</taxon>
        <taxon>Pigmentiphaga</taxon>
    </lineage>
</organism>
<dbReference type="KEGG" id="pacr:FXN63_08565"/>
<sequence length="222" mass="23430">MPRTIYVINPNRSEIVTQGIDAALAPLRLADGPRIVCLTREDGPSGVQTQCDVDGAAMPLVQRALTLPDDCAAVVIACFSDPGLHAVREAMAPRRVPVFGISESGMLTALSLGQRVGVIAILDTSIPRHMRTYGAMGILDRVAGEKAIGLQVSELSDRALTFERMVAAGRHLVTERGADVLVMGCAGMASFRDDLQTSLGVPVVEPTQAAASMALGRVLLGW</sequence>
<evidence type="ECO:0000256" key="1">
    <source>
        <dbReference type="ARBA" id="ARBA00038414"/>
    </source>
</evidence>
<dbReference type="AlphaFoldDB" id="A0A5C0AU38"/>
<dbReference type="Pfam" id="PF01177">
    <property type="entry name" value="Asp_Glu_race"/>
    <property type="match status" value="1"/>
</dbReference>
<dbReference type="Proteomes" id="UP000325161">
    <property type="component" value="Chromosome"/>
</dbReference>
<dbReference type="RefSeq" id="WP_148814275.1">
    <property type="nucleotide sequence ID" value="NZ_CP043046.1"/>
</dbReference>
<reference evidence="2 3" key="1">
    <citation type="submission" date="2019-08" db="EMBL/GenBank/DDBJ databases">
        <title>Amphibian skin-associated Pigmentiphaga: genome sequence and occurrence across geography and hosts.</title>
        <authorList>
            <person name="Bletz M.C."/>
            <person name="Bunk B."/>
            <person name="Sproeer C."/>
            <person name="Biwer P."/>
            <person name="Reiter S."/>
            <person name="Rabemananjara F.C.E."/>
            <person name="Schulz S."/>
            <person name="Overmann J."/>
            <person name="Vences M."/>
        </authorList>
    </citation>
    <scope>NUCLEOTIDE SEQUENCE [LARGE SCALE GENOMIC DNA]</scope>
    <source>
        <strain evidence="2 3">Mada1488</strain>
    </source>
</reference>
<keyword evidence="3" id="KW-1185">Reference proteome</keyword>
<dbReference type="PANTHER" id="PTHR28047:SF5">
    <property type="entry name" value="PROTEIN DCG1"/>
    <property type="match status" value="1"/>
</dbReference>
<name>A0A5C0AU38_9BURK</name>
<comment type="similarity">
    <text evidence="1">Belongs to the HyuE racemase family.</text>
</comment>
<accession>A0A5C0AU38</accession>
<dbReference type="OrthoDB" id="9791723at2"/>
<dbReference type="EMBL" id="CP043046">
    <property type="protein sequence ID" value="QEI05892.1"/>
    <property type="molecule type" value="Genomic_DNA"/>
</dbReference>
<dbReference type="InterPro" id="IPR053714">
    <property type="entry name" value="Iso_Racemase_Enz_sf"/>
</dbReference>
<dbReference type="InterPro" id="IPR052186">
    <property type="entry name" value="Hydantoin_racemase-like"/>
</dbReference>
<evidence type="ECO:0000313" key="3">
    <source>
        <dbReference type="Proteomes" id="UP000325161"/>
    </source>
</evidence>
<dbReference type="GO" id="GO:0047661">
    <property type="term" value="F:amino-acid racemase activity"/>
    <property type="evidence" value="ECO:0007669"/>
    <property type="project" value="InterPro"/>
</dbReference>
<gene>
    <name evidence="2" type="ORF">FXN63_08565</name>
</gene>
<proteinExistence type="inferred from homology"/>
<dbReference type="PANTHER" id="PTHR28047">
    <property type="entry name" value="PROTEIN DCG1"/>
    <property type="match status" value="1"/>
</dbReference>
<dbReference type="InterPro" id="IPR015942">
    <property type="entry name" value="Asp/Glu/hydantoin_racemase"/>
</dbReference>
<protein>
    <submittedName>
        <fullName evidence="2">Asp/Glu racemase</fullName>
    </submittedName>
</protein>
<dbReference type="Gene3D" id="3.40.50.12500">
    <property type="match status" value="1"/>
</dbReference>
<evidence type="ECO:0000313" key="2">
    <source>
        <dbReference type="EMBL" id="QEI05892.1"/>
    </source>
</evidence>